<dbReference type="InterPro" id="IPR045051">
    <property type="entry name" value="SBT"/>
</dbReference>
<organism evidence="7 8">
    <name type="scientific">Panicum miliaceum</name>
    <name type="common">Proso millet</name>
    <name type="synonym">Broomcorn millet</name>
    <dbReference type="NCBI Taxonomy" id="4540"/>
    <lineage>
        <taxon>Eukaryota</taxon>
        <taxon>Viridiplantae</taxon>
        <taxon>Streptophyta</taxon>
        <taxon>Embryophyta</taxon>
        <taxon>Tracheophyta</taxon>
        <taxon>Spermatophyta</taxon>
        <taxon>Magnoliopsida</taxon>
        <taxon>Liliopsida</taxon>
        <taxon>Poales</taxon>
        <taxon>Poaceae</taxon>
        <taxon>PACMAD clade</taxon>
        <taxon>Panicoideae</taxon>
        <taxon>Panicodae</taxon>
        <taxon>Paniceae</taxon>
        <taxon>Panicinae</taxon>
        <taxon>Panicum</taxon>
        <taxon>Panicum sect. Panicum</taxon>
    </lineage>
</organism>
<dbReference type="PANTHER" id="PTHR10795">
    <property type="entry name" value="PROPROTEIN CONVERTASE SUBTILISIN/KEXIN"/>
    <property type="match status" value="1"/>
</dbReference>
<dbReference type="SUPFAM" id="SSF52743">
    <property type="entry name" value="Subtilisin-like"/>
    <property type="match status" value="1"/>
</dbReference>
<dbReference type="EMBL" id="PQIB02000005">
    <property type="protein sequence ID" value="RLN20071.1"/>
    <property type="molecule type" value="Genomic_DNA"/>
</dbReference>
<comment type="caution">
    <text evidence="3">Lacks conserved residue(s) required for the propagation of feature annotation.</text>
</comment>
<dbReference type="OrthoDB" id="640735at2759"/>
<dbReference type="InterPro" id="IPR041469">
    <property type="entry name" value="Subtilisin-like_FN3"/>
</dbReference>
<keyword evidence="8" id="KW-1185">Reference proteome</keyword>
<accession>A0A3L6SGB7</accession>
<dbReference type="GO" id="GO:0004252">
    <property type="term" value="F:serine-type endopeptidase activity"/>
    <property type="evidence" value="ECO:0007669"/>
    <property type="project" value="InterPro"/>
</dbReference>
<protein>
    <submittedName>
        <fullName evidence="7">Uncharacterized protein</fullName>
    </submittedName>
</protein>
<sequence length="290" mass="30994">MFNNTLLGVCPSPTVASFSGRGPSTVTPGLLKPDILAPGFNILAAWPPPLHKTAGARPFNIISGKSMAMTHVSGAVTLVKSAHADRSVAAIRSAILTTSDAVDKNGGPIMDERRGRAGAHATGAGYVNPIRAADPGLVYDLSVPEYAGYICSLLGDRGLAAIVRNSSLSCSSLPRMPVAQLNYPTITVPLQPAPFTVNRMAANVGPSESTYTVKVDVPRLLTVHVSPGTLVFTRNGEKKDVQRNGERPRRRGRRRELELGVREACCEESDRRHCRSRQASADFVKRVCAE</sequence>
<evidence type="ECO:0000256" key="3">
    <source>
        <dbReference type="PROSITE-ProRule" id="PRU01240"/>
    </source>
</evidence>
<feature type="region of interest" description="Disordered" evidence="4">
    <location>
        <begin position="235"/>
        <end position="254"/>
    </location>
</feature>
<dbReference type="Gene3D" id="2.60.40.2310">
    <property type="match status" value="1"/>
</dbReference>
<dbReference type="Gene3D" id="3.40.50.200">
    <property type="entry name" value="Peptidase S8/S53 domain"/>
    <property type="match status" value="1"/>
</dbReference>
<evidence type="ECO:0000259" key="5">
    <source>
        <dbReference type="Pfam" id="PF00082"/>
    </source>
</evidence>
<keyword evidence="2" id="KW-0732">Signal</keyword>
<evidence type="ECO:0000256" key="4">
    <source>
        <dbReference type="SAM" id="MobiDB-lite"/>
    </source>
</evidence>
<dbReference type="GO" id="GO:0006508">
    <property type="term" value="P:proteolysis"/>
    <property type="evidence" value="ECO:0007669"/>
    <property type="project" value="InterPro"/>
</dbReference>
<dbReference type="PROSITE" id="PS51892">
    <property type="entry name" value="SUBTILASE"/>
    <property type="match status" value="1"/>
</dbReference>
<dbReference type="Pfam" id="PF17766">
    <property type="entry name" value="fn3_6"/>
    <property type="match status" value="1"/>
</dbReference>
<evidence type="ECO:0000256" key="1">
    <source>
        <dbReference type="ARBA" id="ARBA00011073"/>
    </source>
</evidence>
<feature type="compositionally biased region" description="Basic and acidic residues" evidence="4">
    <location>
        <begin position="235"/>
        <end position="247"/>
    </location>
</feature>
<evidence type="ECO:0000313" key="8">
    <source>
        <dbReference type="Proteomes" id="UP000275267"/>
    </source>
</evidence>
<feature type="domain" description="Subtilisin-like protease fibronectin type-III" evidence="6">
    <location>
        <begin position="180"/>
        <end position="241"/>
    </location>
</feature>
<gene>
    <name evidence="7" type="ORF">C2845_PM02G16600</name>
</gene>
<evidence type="ECO:0000259" key="6">
    <source>
        <dbReference type="Pfam" id="PF17766"/>
    </source>
</evidence>
<dbReference type="InterPro" id="IPR036852">
    <property type="entry name" value="Peptidase_S8/S53_dom_sf"/>
</dbReference>
<dbReference type="AlphaFoldDB" id="A0A3L6SGB7"/>
<dbReference type="Pfam" id="PF00082">
    <property type="entry name" value="Peptidase_S8"/>
    <property type="match status" value="1"/>
</dbReference>
<dbReference type="InterPro" id="IPR000209">
    <property type="entry name" value="Peptidase_S8/S53_dom"/>
</dbReference>
<reference evidence="8" key="1">
    <citation type="journal article" date="2019" name="Nat. Commun.">
        <title>The genome of broomcorn millet.</title>
        <authorList>
            <person name="Zou C."/>
            <person name="Miki D."/>
            <person name="Li D."/>
            <person name="Tang Q."/>
            <person name="Xiao L."/>
            <person name="Rajput S."/>
            <person name="Deng P."/>
            <person name="Jia W."/>
            <person name="Huang R."/>
            <person name="Zhang M."/>
            <person name="Sun Y."/>
            <person name="Hu J."/>
            <person name="Fu X."/>
            <person name="Schnable P.S."/>
            <person name="Li F."/>
            <person name="Zhang H."/>
            <person name="Feng B."/>
            <person name="Zhu X."/>
            <person name="Liu R."/>
            <person name="Schnable J.C."/>
            <person name="Zhu J.-K."/>
            <person name="Zhang H."/>
        </authorList>
    </citation>
    <scope>NUCLEOTIDE SEQUENCE [LARGE SCALE GENOMIC DNA]</scope>
</reference>
<comment type="similarity">
    <text evidence="1 3">Belongs to the peptidase S8 family.</text>
</comment>
<evidence type="ECO:0000256" key="2">
    <source>
        <dbReference type="ARBA" id="ARBA00022729"/>
    </source>
</evidence>
<proteinExistence type="inferred from homology"/>
<dbReference type="Proteomes" id="UP000275267">
    <property type="component" value="Unassembled WGS sequence"/>
</dbReference>
<feature type="domain" description="Peptidase S8/S53" evidence="5">
    <location>
        <begin position="10"/>
        <end position="109"/>
    </location>
</feature>
<dbReference type="STRING" id="4540.A0A3L6SGB7"/>
<evidence type="ECO:0000313" key="7">
    <source>
        <dbReference type="EMBL" id="RLN20071.1"/>
    </source>
</evidence>
<comment type="caution">
    <text evidence="7">The sequence shown here is derived from an EMBL/GenBank/DDBJ whole genome shotgun (WGS) entry which is preliminary data.</text>
</comment>
<name>A0A3L6SGB7_PANMI</name>